<sequence>MVMYFGQDRKNDRFYLDKEIGQDDGQSTVEITRVEKVPREVKLSEFGCRNCLWNCCECRDGSMYKPEGTPVKCKAYTYYD</sequence>
<gene>
    <name evidence="1" type="ORF">LCGC14_1149270</name>
</gene>
<comment type="caution">
    <text evidence="1">The sequence shown here is derived from an EMBL/GenBank/DDBJ whole genome shotgun (WGS) entry which is preliminary data.</text>
</comment>
<reference evidence="1" key="1">
    <citation type="journal article" date="2015" name="Nature">
        <title>Complex archaea that bridge the gap between prokaryotes and eukaryotes.</title>
        <authorList>
            <person name="Spang A."/>
            <person name="Saw J.H."/>
            <person name="Jorgensen S.L."/>
            <person name="Zaremba-Niedzwiedzka K."/>
            <person name="Martijn J."/>
            <person name="Lind A.E."/>
            <person name="van Eijk R."/>
            <person name="Schleper C."/>
            <person name="Guy L."/>
            <person name="Ettema T.J."/>
        </authorList>
    </citation>
    <scope>NUCLEOTIDE SEQUENCE</scope>
</reference>
<protein>
    <submittedName>
        <fullName evidence="1">Uncharacterized protein</fullName>
    </submittedName>
</protein>
<accession>A0A0F9MJA2</accession>
<organism evidence="1">
    <name type="scientific">marine sediment metagenome</name>
    <dbReference type="NCBI Taxonomy" id="412755"/>
    <lineage>
        <taxon>unclassified sequences</taxon>
        <taxon>metagenomes</taxon>
        <taxon>ecological metagenomes</taxon>
    </lineage>
</organism>
<dbReference type="AlphaFoldDB" id="A0A0F9MJA2"/>
<proteinExistence type="predicted"/>
<dbReference type="EMBL" id="LAZR01005514">
    <property type="protein sequence ID" value="KKM99291.1"/>
    <property type="molecule type" value="Genomic_DNA"/>
</dbReference>
<name>A0A0F9MJA2_9ZZZZ</name>
<evidence type="ECO:0000313" key="1">
    <source>
        <dbReference type="EMBL" id="KKM99291.1"/>
    </source>
</evidence>